<proteinExistence type="predicted"/>
<dbReference type="RefSeq" id="XP_016448596.1">
    <property type="nucleotide sequence ID" value="XM_016593110.1"/>
</dbReference>
<reference evidence="2" key="1">
    <citation type="submission" date="2025-08" db="UniProtKB">
        <authorList>
            <consortium name="RefSeq"/>
        </authorList>
    </citation>
    <scope>IDENTIFICATION</scope>
</reference>
<dbReference type="OrthoDB" id="7978815at2759"/>
<organism evidence="2">
    <name type="scientific">Nicotiana tabacum</name>
    <name type="common">Common tobacco</name>
    <dbReference type="NCBI Taxonomy" id="4097"/>
    <lineage>
        <taxon>Eukaryota</taxon>
        <taxon>Viridiplantae</taxon>
        <taxon>Streptophyta</taxon>
        <taxon>Embryophyta</taxon>
        <taxon>Tracheophyta</taxon>
        <taxon>Spermatophyta</taxon>
        <taxon>Magnoliopsida</taxon>
        <taxon>eudicotyledons</taxon>
        <taxon>Gunneridae</taxon>
        <taxon>Pentapetalae</taxon>
        <taxon>asterids</taxon>
        <taxon>lamiids</taxon>
        <taxon>Solanales</taxon>
        <taxon>Solanaceae</taxon>
        <taxon>Nicotianoideae</taxon>
        <taxon>Nicotianeae</taxon>
        <taxon>Nicotiana</taxon>
    </lineage>
</organism>
<dbReference type="SUPFAM" id="SSF56672">
    <property type="entry name" value="DNA/RNA polymerases"/>
    <property type="match status" value="1"/>
</dbReference>
<dbReference type="PROSITE" id="PS50878">
    <property type="entry name" value="RT_POL"/>
    <property type="match status" value="1"/>
</dbReference>
<evidence type="ECO:0000259" key="1">
    <source>
        <dbReference type="PROSITE" id="PS50878"/>
    </source>
</evidence>
<dbReference type="InterPro" id="IPR000477">
    <property type="entry name" value="RT_dom"/>
</dbReference>
<dbReference type="InterPro" id="IPR043502">
    <property type="entry name" value="DNA/RNA_pol_sf"/>
</dbReference>
<dbReference type="AlphaFoldDB" id="A0A1S3Y8E7"/>
<dbReference type="Pfam" id="PF00078">
    <property type="entry name" value="RVT_1"/>
    <property type="match status" value="1"/>
</dbReference>
<gene>
    <name evidence="2" type="primary">LOC107773693</name>
</gene>
<evidence type="ECO:0000313" key="2">
    <source>
        <dbReference type="RefSeq" id="XP_016448596.1"/>
    </source>
</evidence>
<dbReference type="PANTHER" id="PTHR33116:SF66">
    <property type="entry name" value="REVERSE TRANSCRIPTASE ZINC-BINDING DOMAIN-CONTAINING PROTEIN"/>
    <property type="match status" value="1"/>
</dbReference>
<name>A0A1S3Y8E7_TOBAC</name>
<dbReference type="PANTHER" id="PTHR33116">
    <property type="entry name" value="REVERSE TRANSCRIPTASE ZINC-BINDING DOMAIN-CONTAINING PROTEIN-RELATED-RELATED"/>
    <property type="match status" value="1"/>
</dbReference>
<protein>
    <recommendedName>
        <fullName evidence="1">Reverse transcriptase domain-containing protein</fullName>
    </recommendedName>
</protein>
<dbReference type="STRING" id="4097.A0A1S3Y8E7"/>
<dbReference type="PaxDb" id="4097-A0A1S3Y8E7"/>
<dbReference type="KEGG" id="nta:107773693"/>
<feature type="domain" description="Reverse transcriptase" evidence="1">
    <location>
        <begin position="1"/>
        <end position="135"/>
    </location>
</feature>
<sequence length="258" mass="29937">MTYVQSITYTIILNGSPTQPFEARKGLRQGDPLSPFLFVLAMEYLTRRLKALHCIPDLNFHPKCAKMQIMQLGFVDDLLLFCKGDTISVQLLYNCFLDFSRASGLEINKQKSSIFFGGVSQDVQKEILEFLGIQRGELLITKLVEAICKSFLWTRDSNISKKALLAWEKVCQPRNIYGWSKELLWVENWARNRSAKAELFKVVLAGCVYFVWQERNARLFQAKSRNCEILSKLIVQEVQCQSNRKIEKIMNRLDYYPK</sequence>
<accession>A0A1S3Y8E7</accession>